<feature type="transmembrane region" description="Helical" evidence="1">
    <location>
        <begin position="131"/>
        <end position="151"/>
    </location>
</feature>
<dbReference type="AlphaFoldDB" id="A0A0X3U278"/>
<feature type="transmembrane region" description="Helical" evidence="1">
    <location>
        <begin position="85"/>
        <end position="106"/>
    </location>
</feature>
<feature type="transmembrane region" description="Helical" evidence="1">
    <location>
        <begin position="180"/>
        <end position="198"/>
    </location>
</feature>
<dbReference type="Proteomes" id="UP000053690">
    <property type="component" value="Unassembled WGS sequence"/>
</dbReference>
<dbReference type="EMBL" id="LQBP01000001">
    <property type="protein sequence ID" value="KUJ81942.1"/>
    <property type="molecule type" value="Genomic_DNA"/>
</dbReference>
<evidence type="ECO:0000313" key="3">
    <source>
        <dbReference type="Proteomes" id="UP000053690"/>
    </source>
</evidence>
<keyword evidence="1" id="KW-0812">Transmembrane</keyword>
<feature type="transmembrane region" description="Helical" evidence="1">
    <location>
        <begin position="52"/>
        <end position="76"/>
    </location>
</feature>
<sequence length="213" mass="24074">MPVAAITLTTASRYNRKYLGFAVFPLFFGVQQALEGGLWLSLGQGAPETTHWFAIGFLFFAYFFWPFWVPLSAYFVEPKRHLKRIFLIFSLLGALLGAFLFAPLLFLDEPLPIHIVHHSIHYSSPLMWDNVVHRTLIRGVYAIIVCAPILLSSINAVRMFGYLITLSVIGGFVVAHYAFTSIWCFAAAILSCYVLFIIREASKSVPTHRPNEI</sequence>
<dbReference type="STRING" id="1685378.AVO44_01280"/>
<comment type="caution">
    <text evidence="2">The sequence shown here is derived from an EMBL/GenBank/DDBJ whole genome shotgun (WGS) entry which is preliminary data.</text>
</comment>
<keyword evidence="3" id="KW-1185">Reference proteome</keyword>
<evidence type="ECO:0000313" key="2">
    <source>
        <dbReference type="EMBL" id="KUJ81942.1"/>
    </source>
</evidence>
<accession>A0A0X3U278</accession>
<feature type="transmembrane region" description="Helical" evidence="1">
    <location>
        <begin position="18"/>
        <end position="40"/>
    </location>
</feature>
<keyword evidence="1" id="KW-1133">Transmembrane helix</keyword>
<dbReference type="Pfam" id="PF20334">
    <property type="entry name" value="DUF6629"/>
    <property type="match status" value="1"/>
</dbReference>
<gene>
    <name evidence="2" type="ORF">AVO44_01280</name>
</gene>
<dbReference type="InterPro" id="IPR046737">
    <property type="entry name" value="DUF6629"/>
</dbReference>
<organism evidence="2 3">
    <name type="scientific">Ruegeria profundi</name>
    <dbReference type="NCBI Taxonomy" id="1685378"/>
    <lineage>
        <taxon>Bacteria</taxon>
        <taxon>Pseudomonadati</taxon>
        <taxon>Pseudomonadota</taxon>
        <taxon>Alphaproteobacteria</taxon>
        <taxon>Rhodobacterales</taxon>
        <taxon>Roseobacteraceae</taxon>
        <taxon>Ruegeria</taxon>
    </lineage>
</organism>
<protein>
    <submittedName>
        <fullName evidence="2">Uncharacterized protein</fullName>
    </submittedName>
</protein>
<reference evidence="3" key="1">
    <citation type="submission" date="2015-12" db="EMBL/GenBank/DDBJ databases">
        <authorList>
            <person name="Zhang G."/>
            <person name="Stingl U."/>
        </authorList>
    </citation>
    <scope>NUCLEOTIDE SEQUENCE [LARGE SCALE GENOMIC DNA]</scope>
    <source>
        <strain evidence="3">ZGT108</strain>
    </source>
</reference>
<proteinExistence type="predicted"/>
<evidence type="ECO:0000256" key="1">
    <source>
        <dbReference type="SAM" id="Phobius"/>
    </source>
</evidence>
<dbReference type="OrthoDB" id="8441457at2"/>
<name>A0A0X3U278_9RHOB</name>
<keyword evidence="1" id="KW-0472">Membrane</keyword>